<evidence type="ECO:0000256" key="4">
    <source>
        <dbReference type="ARBA" id="ARBA00022825"/>
    </source>
</evidence>
<keyword evidence="2 5" id="KW-0645">Protease</keyword>
<dbReference type="CDD" id="cd05561">
    <property type="entry name" value="Peptidases_S8_4"/>
    <property type="match status" value="1"/>
</dbReference>
<feature type="chain" id="PRO_5027798900" evidence="6">
    <location>
        <begin position="29"/>
        <end position="420"/>
    </location>
</feature>
<feature type="active site" description="Charge relay system" evidence="5">
    <location>
        <position position="175"/>
    </location>
</feature>
<keyword evidence="4 5" id="KW-0720">Serine protease</keyword>
<sequence length="420" mass="44757">MFNKTVSLSQIVFPTLLGLFITSSVSFAENKPSAPVKKQSAACQASSLWCVDPAKRPKRTDYVKDELLLLYDAGRAENFAESILRKYNLQEKASGKLYSIGQTIITANTNGQDPLDLVGQIKGQEKSVEASANNLFFTTAIEQKEGPASYPLSLTGIKAAHQYTKGKGVKVCMIDTSVDLNHRSLNNAHVQSFQLVSGNAEINQRHGTEVAGVIISQNPRIGVAPEATLLAISTFTDDPKTGRRTSNAKLVGKALDLCIRERVDILNLSFAGRQDPLVDKLIRKAISRGIVVVASAGNNGPGAGPAYPAAIPNVIAVTAVDQAENIFGQANRGTYIDLAAPGVDILTTSPRGSFSLSSGTSLATAHVSGVVALLMSMNRQGFRASVLEKTAVDLGRSGRDTDFGYGLVNVERALQLNKLN</sequence>
<evidence type="ECO:0000256" key="3">
    <source>
        <dbReference type="ARBA" id="ARBA00022801"/>
    </source>
</evidence>
<evidence type="ECO:0000256" key="2">
    <source>
        <dbReference type="ARBA" id="ARBA00022670"/>
    </source>
</evidence>
<dbReference type="GO" id="GO:0004252">
    <property type="term" value="F:serine-type endopeptidase activity"/>
    <property type="evidence" value="ECO:0007669"/>
    <property type="project" value="UniProtKB-UniRule"/>
</dbReference>
<dbReference type="Pfam" id="PF00082">
    <property type="entry name" value="Peptidase_S8"/>
    <property type="match status" value="1"/>
</dbReference>
<name>A0A6S6S0Q1_9GAMM</name>
<dbReference type="AlphaFoldDB" id="A0A6S6S0Q1"/>
<dbReference type="PANTHER" id="PTHR43806:SF11">
    <property type="entry name" value="CEREVISIN-RELATED"/>
    <property type="match status" value="1"/>
</dbReference>
<dbReference type="Gene3D" id="3.40.50.200">
    <property type="entry name" value="Peptidase S8/S53 domain"/>
    <property type="match status" value="1"/>
</dbReference>
<reference evidence="8" key="1">
    <citation type="submission" date="2020-01" db="EMBL/GenBank/DDBJ databases">
        <authorList>
            <person name="Meier V. D."/>
            <person name="Meier V D."/>
        </authorList>
    </citation>
    <scope>NUCLEOTIDE SEQUENCE</scope>
    <source>
        <strain evidence="8">HLG_WM_MAG_09</strain>
    </source>
</reference>
<dbReference type="InterPro" id="IPR000209">
    <property type="entry name" value="Peptidase_S8/S53_dom"/>
</dbReference>
<feature type="active site" description="Charge relay system" evidence="5">
    <location>
        <position position="361"/>
    </location>
</feature>
<organism evidence="8">
    <name type="scientific">uncultured Thiotrichaceae bacterium</name>
    <dbReference type="NCBI Taxonomy" id="298394"/>
    <lineage>
        <taxon>Bacteria</taxon>
        <taxon>Pseudomonadati</taxon>
        <taxon>Pseudomonadota</taxon>
        <taxon>Gammaproteobacteria</taxon>
        <taxon>Thiotrichales</taxon>
        <taxon>Thiotrichaceae</taxon>
        <taxon>environmental samples</taxon>
    </lineage>
</organism>
<dbReference type="InterPro" id="IPR036852">
    <property type="entry name" value="Peptidase_S8/S53_dom_sf"/>
</dbReference>
<evidence type="ECO:0000313" key="8">
    <source>
        <dbReference type="EMBL" id="CAA6799661.1"/>
    </source>
</evidence>
<protein>
    <submittedName>
        <fullName evidence="8">Peptidase S8 and S53 subtilisin kexin sedolisin</fullName>
    </submittedName>
</protein>
<accession>A0A6S6S0Q1</accession>
<evidence type="ECO:0000256" key="5">
    <source>
        <dbReference type="PROSITE-ProRule" id="PRU01240"/>
    </source>
</evidence>
<dbReference type="PANTHER" id="PTHR43806">
    <property type="entry name" value="PEPTIDASE S8"/>
    <property type="match status" value="1"/>
</dbReference>
<proteinExistence type="inferred from homology"/>
<evidence type="ECO:0000256" key="6">
    <source>
        <dbReference type="SAM" id="SignalP"/>
    </source>
</evidence>
<evidence type="ECO:0000259" key="7">
    <source>
        <dbReference type="Pfam" id="PF00082"/>
    </source>
</evidence>
<keyword evidence="6" id="KW-0732">Signal</keyword>
<dbReference type="PROSITE" id="PS51892">
    <property type="entry name" value="SUBTILASE"/>
    <property type="match status" value="1"/>
</dbReference>
<feature type="active site" description="Charge relay system" evidence="5">
    <location>
        <position position="206"/>
    </location>
</feature>
<dbReference type="SUPFAM" id="SSF52743">
    <property type="entry name" value="Subtilisin-like"/>
    <property type="match status" value="1"/>
</dbReference>
<feature type="signal peptide" evidence="6">
    <location>
        <begin position="1"/>
        <end position="28"/>
    </location>
</feature>
<dbReference type="PRINTS" id="PR00723">
    <property type="entry name" value="SUBTILISIN"/>
</dbReference>
<evidence type="ECO:0000256" key="1">
    <source>
        <dbReference type="ARBA" id="ARBA00011073"/>
    </source>
</evidence>
<dbReference type="InterPro" id="IPR015500">
    <property type="entry name" value="Peptidase_S8_subtilisin-rel"/>
</dbReference>
<comment type="similarity">
    <text evidence="1 5">Belongs to the peptidase S8 family.</text>
</comment>
<gene>
    <name evidence="8" type="ORF">HELGO_WM27581</name>
</gene>
<dbReference type="InterPro" id="IPR050131">
    <property type="entry name" value="Peptidase_S8_subtilisin-like"/>
</dbReference>
<dbReference type="GO" id="GO:0006508">
    <property type="term" value="P:proteolysis"/>
    <property type="evidence" value="ECO:0007669"/>
    <property type="project" value="UniProtKB-KW"/>
</dbReference>
<keyword evidence="3 5" id="KW-0378">Hydrolase</keyword>
<feature type="domain" description="Peptidase S8/S53" evidence="7">
    <location>
        <begin position="166"/>
        <end position="406"/>
    </location>
</feature>
<dbReference type="EMBL" id="CACVAT010000001">
    <property type="protein sequence ID" value="CAA6799661.1"/>
    <property type="molecule type" value="Genomic_DNA"/>
</dbReference>